<sequence length="239" mass="27341">MIAILLLSSALSLSLQEEPLRQAERLFAGRDNVAQLRQAISLLEDLLARNPSSPYEVLWRLAKYRYYLSLRQEDASGRLRWLEAGIEAAKKAVALDGERPEGHFWLGATYGDYAELKGAFKSLRLVRTIRREFEAAWRIAPAYENGNVYLALGEMDLRLPRLLGGNQERGMQRLEKGLEVGPTNAELKLALAGYYLRSGRKEEARRWLESILRVADPARTPREQKELRNKAHRLLEKAR</sequence>
<dbReference type="AlphaFoldDB" id="A0A932CQ40"/>
<protein>
    <submittedName>
        <fullName evidence="1">Tetratricopeptide repeat protein</fullName>
    </submittedName>
</protein>
<accession>A0A932CQ40</accession>
<gene>
    <name evidence="1" type="ORF">HYY20_11190</name>
</gene>
<dbReference type="Gene3D" id="1.25.40.10">
    <property type="entry name" value="Tetratricopeptide repeat domain"/>
    <property type="match status" value="1"/>
</dbReference>
<dbReference type="Pfam" id="PF14559">
    <property type="entry name" value="TPR_19"/>
    <property type="match status" value="1"/>
</dbReference>
<dbReference type="EMBL" id="JACPRF010000341">
    <property type="protein sequence ID" value="MBI2877436.1"/>
    <property type="molecule type" value="Genomic_DNA"/>
</dbReference>
<evidence type="ECO:0000313" key="2">
    <source>
        <dbReference type="Proteomes" id="UP000769766"/>
    </source>
</evidence>
<comment type="caution">
    <text evidence="1">The sequence shown here is derived from an EMBL/GenBank/DDBJ whole genome shotgun (WGS) entry which is preliminary data.</text>
</comment>
<proteinExistence type="predicted"/>
<organism evidence="1 2">
    <name type="scientific">Tectimicrobiota bacterium</name>
    <dbReference type="NCBI Taxonomy" id="2528274"/>
    <lineage>
        <taxon>Bacteria</taxon>
        <taxon>Pseudomonadati</taxon>
        <taxon>Nitrospinota/Tectimicrobiota group</taxon>
        <taxon>Candidatus Tectimicrobiota</taxon>
    </lineage>
</organism>
<name>A0A932CQ40_UNCTE</name>
<reference evidence="1" key="1">
    <citation type="submission" date="2020-07" db="EMBL/GenBank/DDBJ databases">
        <title>Huge and variable diversity of episymbiotic CPR bacteria and DPANN archaea in groundwater ecosystems.</title>
        <authorList>
            <person name="He C.Y."/>
            <person name="Keren R."/>
            <person name="Whittaker M."/>
            <person name="Farag I.F."/>
            <person name="Doudna J."/>
            <person name="Cate J.H.D."/>
            <person name="Banfield J.F."/>
        </authorList>
    </citation>
    <scope>NUCLEOTIDE SEQUENCE</scope>
    <source>
        <strain evidence="1">NC_groundwater_672_Ag_B-0.1um_62_36</strain>
    </source>
</reference>
<dbReference type="SUPFAM" id="SSF48452">
    <property type="entry name" value="TPR-like"/>
    <property type="match status" value="1"/>
</dbReference>
<dbReference type="Proteomes" id="UP000769766">
    <property type="component" value="Unassembled WGS sequence"/>
</dbReference>
<evidence type="ECO:0000313" key="1">
    <source>
        <dbReference type="EMBL" id="MBI2877436.1"/>
    </source>
</evidence>
<dbReference type="InterPro" id="IPR011990">
    <property type="entry name" value="TPR-like_helical_dom_sf"/>
</dbReference>